<proteinExistence type="predicted"/>
<dbReference type="PANTHER" id="PTHR33112:SF1">
    <property type="entry name" value="HETEROKARYON INCOMPATIBILITY DOMAIN-CONTAINING PROTEIN"/>
    <property type="match status" value="1"/>
</dbReference>
<dbReference type="InterPro" id="IPR010730">
    <property type="entry name" value="HET"/>
</dbReference>
<accession>A0A6A5VYY4</accession>
<feature type="domain" description="Heterokaryon incompatibility" evidence="1">
    <location>
        <begin position="283"/>
        <end position="417"/>
    </location>
</feature>
<keyword evidence="3" id="KW-1185">Reference proteome</keyword>
<dbReference type="EMBL" id="ML977649">
    <property type="protein sequence ID" value="KAF1994912.1"/>
    <property type="molecule type" value="Genomic_DNA"/>
</dbReference>
<dbReference type="PANTHER" id="PTHR33112">
    <property type="entry name" value="DOMAIN PROTEIN, PUTATIVE-RELATED"/>
    <property type="match status" value="1"/>
</dbReference>
<sequence length="734" mass="84074">MTSVSDEVLPYKDTTQSANDPLWLAYPRGSQSDALPINSFCDICWSIHHAKIFETTVNTLPSRCIARIPTPSASTSCASCRFFASFIKPQVSVKRLQPTSYILYEVSLCRFYALDSSPPTYPWRLNRSDSLWILVPGPIRNNLEYPKQKFQAIRSRYDEYEIIPTTDKAYISIAHSLRALFDETVGDIGNAQSDPIFIQGMTDNRGFISRMSEGDLRNQRSRYLPRLLDPARIEYSILKGWLTYCGEHHTLSCAKKTPKLPQSFTVIDCVQDTTDVLPEGQEFIALSYVWGPPGLNEEQVPLTVQDAKKVTVELGFRYLWVDRYCISSEASVKHEQIMNMDLVYQCAYATIVAVVGEDPSFGLPGVSTRRRTEQPHIRIRNGSDTSASPNVLVSTLTDPGLSINQSKWATRAWTYQECLLSRRRIFFTSEQVYFECQSMHCRESMDEPLDAIHNTERTGLCASVRRGIYPKEGLGRSPKDIWERVAEYTRRSMTYDSDALNGLVGLLRAYRKLDKPVYHIWGLPIFALRDNTTFHIRSEQDIFVTSLCWHLPWPSIRRHGFPSWSWTGWKSGVDSRHARSLLGGSFVSHDILSVNLGFSSGERIPWDETLQRAKSDNLTHRTFTDLHIYSWCIKIWFQRNQNGEWNPCGGPERKSMGSPLYLCKEDIKDKGFRKRLETQTFTGILLGLKYVNGNAKQQVILVVDEEPHERIGFLRLGMSEMKPLSKLKRWVCIR</sequence>
<dbReference type="AlphaFoldDB" id="A0A6A5VYY4"/>
<dbReference type="Proteomes" id="UP000799779">
    <property type="component" value="Unassembled WGS sequence"/>
</dbReference>
<evidence type="ECO:0000313" key="3">
    <source>
        <dbReference type="Proteomes" id="UP000799779"/>
    </source>
</evidence>
<reference evidence="2" key="1">
    <citation type="journal article" date="2020" name="Stud. Mycol.">
        <title>101 Dothideomycetes genomes: a test case for predicting lifestyles and emergence of pathogens.</title>
        <authorList>
            <person name="Haridas S."/>
            <person name="Albert R."/>
            <person name="Binder M."/>
            <person name="Bloem J."/>
            <person name="Labutti K."/>
            <person name="Salamov A."/>
            <person name="Andreopoulos B."/>
            <person name="Baker S."/>
            <person name="Barry K."/>
            <person name="Bills G."/>
            <person name="Bluhm B."/>
            <person name="Cannon C."/>
            <person name="Castanera R."/>
            <person name="Culley D."/>
            <person name="Daum C."/>
            <person name="Ezra D."/>
            <person name="Gonzalez J."/>
            <person name="Henrissat B."/>
            <person name="Kuo A."/>
            <person name="Liang C."/>
            <person name="Lipzen A."/>
            <person name="Lutzoni F."/>
            <person name="Magnuson J."/>
            <person name="Mondo S."/>
            <person name="Nolan M."/>
            <person name="Ohm R."/>
            <person name="Pangilinan J."/>
            <person name="Park H.-J."/>
            <person name="Ramirez L."/>
            <person name="Alfaro M."/>
            <person name="Sun H."/>
            <person name="Tritt A."/>
            <person name="Yoshinaga Y."/>
            <person name="Zwiers L.-H."/>
            <person name="Turgeon B."/>
            <person name="Goodwin S."/>
            <person name="Spatafora J."/>
            <person name="Crous P."/>
            <person name="Grigoriev I."/>
        </authorList>
    </citation>
    <scope>NUCLEOTIDE SEQUENCE</scope>
    <source>
        <strain evidence="2">CBS 123094</strain>
    </source>
</reference>
<gene>
    <name evidence="2" type="ORF">P154DRAFT_526714</name>
</gene>
<evidence type="ECO:0000313" key="2">
    <source>
        <dbReference type="EMBL" id="KAF1994912.1"/>
    </source>
</evidence>
<dbReference type="OrthoDB" id="5428863at2759"/>
<organism evidence="2 3">
    <name type="scientific">Amniculicola lignicola CBS 123094</name>
    <dbReference type="NCBI Taxonomy" id="1392246"/>
    <lineage>
        <taxon>Eukaryota</taxon>
        <taxon>Fungi</taxon>
        <taxon>Dikarya</taxon>
        <taxon>Ascomycota</taxon>
        <taxon>Pezizomycotina</taxon>
        <taxon>Dothideomycetes</taxon>
        <taxon>Pleosporomycetidae</taxon>
        <taxon>Pleosporales</taxon>
        <taxon>Amniculicolaceae</taxon>
        <taxon>Amniculicola</taxon>
    </lineage>
</organism>
<evidence type="ECO:0000259" key="1">
    <source>
        <dbReference type="Pfam" id="PF06985"/>
    </source>
</evidence>
<name>A0A6A5VYY4_9PLEO</name>
<dbReference type="Pfam" id="PF06985">
    <property type="entry name" value="HET"/>
    <property type="match status" value="1"/>
</dbReference>
<protein>
    <submittedName>
        <fullName evidence="2">HET-domain-containing protein</fullName>
    </submittedName>
</protein>